<name>A0A212EWA4_DANPL</name>
<dbReference type="AlphaFoldDB" id="A0A212EWA4"/>
<accession>A0A212EWA4</accession>
<organism evidence="13 14">
    <name type="scientific">Danaus plexippus plexippus</name>
    <dbReference type="NCBI Taxonomy" id="278856"/>
    <lineage>
        <taxon>Eukaryota</taxon>
        <taxon>Metazoa</taxon>
        <taxon>Ecdysozoa</taxon>
        <taxon>Arthropoda</taxon>
        <taxon>Hexapoda</taxon>
        <taxon>Insecta</taxon>
        <taxon>Pterygota</taxon>
        <taxon>Neoptera</taxon>
        <taxon>Endopterygota</taxon>
        <taxon>Lepidoptera</taxon>
        <taxon>Glossata</taxon>
        <taxon>Ditrysia</taxon>
        <taxon>Papilionoidea</taxon>
        <taxon>Nymphalidae</taxon>
        <taxon>Danainae</taxon>
        <taxon>Danaini</taxon>
        <taxon>Danaina</taxon>
        <taxon>Danaus</taxon>
        <taxon>Danaus</taxon>
    </lineage>
</organism>
<dbReference type="STRING" id="278856.A0A212EWA4"/>
<dbReference type="InterPro" id="IPR000990">
    <property type="entry name" value="Innexin"/>
</dbReference>
<evidence type="ECO:0000313" key="14">
    <source>
        <dbReference type="Proteomes" id="UP000007151"/>
    </source>
</evidence>
<comment type="caution">
    <text evidence="13">The sequence shown here is derived from an EMBL/GenBank/DDBJ whole genome shotgun (WGS) entry which is preliminary data.</text>
</comment>
<dbReference type="Proteomes" id="UP000007151">
    <property type="component" value="Unassembled WGS sequence"/>
</dbReference>
<reference evidence="13 14" key="1">
    <citation type="journal article" date="2011" name="Cell">
        <title>The monarch butterfly genome yields insights into long-distance migration.</title>
        <authorList>
            <person name="Zhan S."/>
            <person name="Merlin C."/>
            <person name="Boore J.L."/>
            <person name="Reppert S.M."/>
        </authorList>
    </citation>
    <scope>NUCLEOTIDE SEQUENCE [LARGE SCALE GENOMIC DNA]</scope>
    <source>
        <strain evidence="13">F-2</strain>
    </source>
</reference>
<keyword evidence="11 12" id="KW-0407">Ion channel</keyword>
<dbReference type="GO" id="GO:0034220">
    <property type="term" value="P:monoatomic ion transmembrane transport"/>
    <property type="evidence" value="ECO:0007669"/>
    <property type="project" value="UniProtKB-KW"/>
</dbReference>
<keyword evidence="7" id="KW-0965">Cell junction</keyword>
<dbReference type="GO" id="GO:0005921">
    <property type="term" value="C:gap junction"/>
    <property type="evidence" value="ECO:0007669"/>
    <property type="project" value="UniProtKB-SubCell"/>
</dbReference>
<proteinExistence type="inferred from homology"/>
<evidence type="ECO:0000256" key="6">
    <source>
        <dbReference type="ARBA" id="ARBA00022868"/>
    </source>
</evidence>
<feature type="non-terminal residue" evidence="13">
    <location>
        <position position="1"/>
    </location>
</feature>
<keyword evidence="4" id="KW-1003">Cell membrane</keyword>
<evidence type="ECO:0000256" key="3">
    <source>
        <dbReference type="ARBA" id="ARBA00022448"/>
    </source>
</evidence>
<dbReference type="GO" id="GO:0005243">
    <property type="term" value="F:gap junction channel activity"/>
    <property type="evidence" value="ECO:0007669"/>
    <property type="project" value="TreeGrafter"/>
</dbReference>
<keyword evidence="10 12" id="KW-0472">Membrane</keyword>
<keyword evidence="6" id="KW-0303">Gap junction</keyword>
<dbReference type="EMBL" id="AGBW02012071">
    <property type="protein sequence ID" value="OWR45724.1"/>
    <property type="molecule type" value="Genomic_DNA"/>
</dbReference>
<evidence type="ECO:0000256" key="8">
    <source>
        <dbReference type="ARBA" id="ARBA00022989"/>
    </source>
</evidence>
<comment type="function">
    <text evidence="12">Structural component of the gap junctions.</text>
</comment>
<evidence type="ECO:0000256" key="12">
    <source>
        <dbReference type="RuleBase" id="RU010713"/>
    </source>
</evidence>
<evidence type="ECO:0000256" key="4">
    <source>
        <dbReference type="ARBA" id="ARBA00022475"/>
    </source>
</evidence>
<evidence type="ECO:0000256" key="1">
    <source>
        <dbReference type="ARBA" id="ARBA00004610"/>
    </source>
</evidence>
<evidence type="ECO:0000256" key="5">
    <source>
        <dbReference type="ARBA" id="ARBA00022692"/>
    </source>
</evidence>
<dbReference type="eggNOG" id="ENOG502QWKB">
    <property type="taxonomic scope" value="Eukaryota"/>
</dbReference>
<evidence type="ECO:0000313" key="13">
    <source>
        <dbReference type="EMBL" id="OWR45724.1"/>
    </source>
</evidence>
<evidence type="ECO:0000256" key="9">
    <source>
        <dbReference type="ARBA" id="ARBA00023065"/>
    </source>
</evidence>
<keyword evidence="5 12" id="KW-0812">Transmembrane</keyword>
<protein>
    <recommendedName>
        <fullName evidence="12">Innexin</fullName>
    </recommendedName>
</protein>
<dbReference type="Pfam" id="PF00876">
    <property type="entry name" value="Innexin"/>
    <property type="match status" value="1"/>
</dbReference>
<comment type="similarity">
    <text evidence="12">Belongs to the pannexin family.</text>
</comment>
<sequence>RGSAKKPGAVTKNTHLPGDVSQNIIRSLNPYICRDWRVLHVWSMELFLKCRYHTALSASSLQTHDSLCILPLNIVNEKTYIFLWFWYIILAVILVLLVIYRLIIIFVPSVRPRLLHARSRTIAMESALIISQRTDVGDWWLLYMLARNMDPLIYRELISELIKRMGEKTGPRA</sequence>
<dbReference type="PANTHER" id="PTHR11893:SF39">
    <property type="entry name" value="INNEXIN INX1"/>
    <property type="match status" value="1"/>
</dbReference>
<dbReference type="PROSITE" id="PS51013">
    <property type="entry name" value="PANNEXIN"/>
    <property type="match status" value="1"/>
</dbReference>
<evidence type="ECO:0000256" key="11">
    <source>
        <dbReference type="ARBA" id="ARBA00023303"/>
    </source>
</evidence>
<dbReference type="GO" id="GO:0005886">
    <property type="term" value="C:plasma membrane"/>
    <property type="evidence" value="ECO:0007669"/>
    <property type="project" value="UniProtKB-SubCell"/>
</dbReference>
<comment type="subcellular location">
    <subcellularLocation>
        <location evidence="1">Cell junction</location>
        <location evidence="1">Gap junction</location>
    </subcellularLocation>
    <subcellularLocation>
        <location evidence="2 12">Cell membrane</location>
        <topology evidence="2 12">Multi-pass membrane protein</topology>
    </subcellularLocation>
</comment>
<evidence type="ECO:0000256" key="10">
    <source>
        <dbReference type="ARBA" id="ARBA00023136"/>
    </source>
</evidence>
<dbReference type="InParanoid" id="A0A212EWA4"/>
<dbReference type="PANTHER" id="PTHR11893">
    <property type="entry name" value="INNEXIN"/>
    <property type="match status" value="1"/>
</dbReference>
<keyword evidence="14" id="KW-1185">Reference proteome</keyword>
<gene>
    <name evidence="12" type="primary">inx</name>
    <name evidence="13" type="ORF">KGM_215320B</name>
</gene>
<keyword evidence="3 12" id="KW-0813">Transport</keyword>
<evidence type="ECO:0000256" key="2">
    <source>
        <dbReference type="ARBA" id="ARBA00004651"/>
    </source>
</evidence>
<evidence type="ECO:0000256" key="7">
    <source>
        <dbReference type="ARBA" id="ARBA00022949"/>
    </source>
</evidence>
<keyword evidence="8 12" id="KW-1133">Transmembrane helix</keyword>
<comment type="caution">
    <text evidence="12">Lacks conserved residue(s) required for the propagation of feature annotation.</text>
</comment>
<dbReference type="KEGG" id="dpl:KGM_215320B"/>
<feature type="transmembrane region" description="Helical" evidence="12">
    <location>
        <begin position="84"/>
        <end position="110"/>
    </location>
</feature>
<keyword evidence="9 12" id="KW-0406">Ion transport</keyword>